<dbReference type="Pfam" id="PF00175">
    <property type="entry name" value="NAD_binding_1"/>
    <property type="match status" value="1"/>
</dbReference>
<dbReference type="Gene3D" id="2.40.30.10">
    <property type="entry name" value="Translation factors"/>
    <property type="match status" value="1"/>
</dbReference>
<dbReference type="PANTHER" id="PTHR47215:SF1">
    <property type="entry name" value="F9L1.8 PROTEIN"/>
    <property type="match status" value="1"/>
</dbReference>
<gene>
    <name evidence="4" type="ORF">F3Y22_tig00110864pilonHSYRG00344</name>
</gene>
<keyword evidence="2" id="KW-0472">Membrane</keyword>
<evidence type="ECO:0000256" key="1">
    <source>
        <dbReference type="SAM" id="MobiDB-lite"/>
    </source>
</evidence>
<name>A0A6A2ZK80_HIBSY</name>
<evidence type="ECO:0000256" key="2">
    <source>
        <dbReference type="SAM" id="Phobius"/>
    </source>
</evidence>
<keyword evidence="5" id="KW-1185">Reference proteome</keyword>
<dbReference type="GO" id="GO:0016491">
    <property type="term" value="F:oxidoreductase activity"/>
    <property type="evidence" value="ECO:0007669"/>
    <property type="project" value="InterPro"/>
</dbReference>
<protein>
    <submittedName>
        <fullName evidence="4">PKIWI502 protein</fullName>
    </submittedName>
</protein>
<dbReference type="Proteomes" id="UP000436088">
    <property type="component" value="Unassembled WGS sequence"/>
</dbReference>
<keyword evidence="2" id="KW-1133">Transmembrane helix</keyword>
<keyword evidence="2" id="KW-0812">Transmembrane</keyword>
<dbReference type="SUPFAM" id="SSF52343">
    <property type="entry name" value="Ferredoxin reductase-like, C-terminal NADP-linked domain"/>
    <property type="match status" value="1"/>
</dbReference>
<organism evidence="4 5">
    <name type="scientific">Hibiscus syriacus</name>
    <name type="common">Rose of Sharon</name>
    <dbReference type="NCBI Taxonomy" id="106335"/>
    <lineage>
        <taxon>Eukaryota</taxon>
        <taxon>Viridiplantae</taxon>
        <taxon>Streptophyta</taxon>
        <taxon>Embryophyta</taxon>
        <taxon>Tracheophyta</taxon>
        <taxon>Spermatophyta</taxon>
        <taxon>Magnoliopsida</taxon>
        <taxon>eudicotyledons</taxon>
        <taxon>Gunneridae</taxon>
        <taxon>Pentapetalae</taxon>
        <taxon>rosids</taxon>
        <taxon>malvids</taxon>
        <taxon>Malvales</taxon>
        <taxon>Malvaceae</taxon>
        <taxon>Malvoideae</taxon>
        <taxon>Hibiscus</taxon>
    </lineage>
</organism>
<dbReference type="PROSITE" id="PS51384">
    <property type="entry name" value="FAD_FR"/>
    <property type="match status" value="1"/>
</dbReference>
<dbReference type="PANTHER" id="PTHR47215">
    <property type="match status" value="1"/>
</dbReference>
<feature type="compositionally biased region" description="Polar residues" evidence="1">
    <location>
        <begin position="305"/>
        <end position="317"/>
    </location>
</feature>
<dbReference type="InterPro" id="IPR017927">
    <property type="entry name" value="FAD-bd_FR_type"/>
</dbReference>
<dbReference type="InterPro" id="IPR017938">
    <property type="entry name" value="Riboflavin_synthase-like_b-brl"/>
</dbReference>
<comment type="caution">
    <text evidence="4">The sequence shown here is derived from an EMBL/GenBank/DDBJ whole genome shotgun (WGS) entry which is preliminary data.</text>
</comment>
<feature type="region of interest" description="Disordered" evidence="1">
    <location>
        <begin position="305"/>
        <end position="327"/>
    </location>
</feature>
<reference evidence="4" key="1">
    <citation type="submission" date="2019-09" db="EMBL/GenBank/DDBJ databases">
        <title>Draft genome information of white flower Hibiscus syriacus.</title>
        <authorList>
            <person name="Kim Y.-M."/>
        </authorList>
    </citation>
    <scope>NUCLEOTIDE SEQUENCE [LARGE SCALE GENOMIC DNA]</scope>
    <source>
        <strain evidence="4">YM2019G1</strain>
    </source>
</reference>
<dbReference type="EMBL" id="VEPZ02001142">
    <property type="protein sequence ID" value="KAE8691986.1"/>
    <property type="molecule type" value="Genomic_DNA"/>
</dbReference>
<dbReference type="Gene3D" id="3.40.50.80">
    <property type="entry name" value="Nucleotide-binding domain of ferredoxin-NADP reductase (FNR) module"/>
    <property type="match status" value="1"/>
</dbReference>
<feature type="transmembrane region" description="Helical" evidence="2">
    <location>
        <begin position="261"/>
        <end position="284"/>
    </location>
</feature>
<dbReference type="InterPro" id="IPR001433">
    <property type="entry name" value="OxRdtase_FAD/NAD-bd"/>
</dbReference>
<dbReference type="SUPFAM" id="SSF63380">
    <property type="entry name" value="Riboflavin synthase domain-like"/>
    <property type="match status" value="1"/>
</dbReference>
<evidence type="ECO:0000313" key="5">
    <source>
        <dbReference type="Proteomes" id="UP000436088"/>
    </source>
</evidence>
<accession>A0A6A2ZK80</accession>
<dbReference type="AlphaFoldDB" id="A0A6A2ZK80"/>
<dbReference type="PRINTS" id="PR00410">
    <property type="entry name" value="PHEHYDRXLASE"/>
</dbReference>
<evidence type="ECO:0000259" key="3">
    <source>
        <dbReference type="PROSITE" id="PS51384"/>
    </source>
</evidence>
<proteinExistence type="predicted"/>
<dbReference type="CDD" id="cd00322">
    <property type="entry name" value="FNR_like"/>
    <property type="match status" value="1"/>
</dbReference>
<dbReference type="InterPro" id="IPR039261">
    <property type="entry name" value="FNR_nucleotide-bd"/>
</dbReference>
<feature type="domain" description="FAD-binding FR-type" evidence="3">
    <location>
        <begin position="34"/>
        <end position="140"/>
    </location>
</feature>
<sequence>MPILCRLPFRSLTPRPRPPRRRFATLAALRQDTTVWTPSPISSIKTAAESLFHVTIDVSNSPDLAASHIFPGQYLLLRLPDVEKPSFLAIASPPSQSASTGAFEFLVNSVAGSTAELLCGLKQGDMVELTQAMGNGFNIDKIDPPEDYQTVLIFATGSGISPIRSLIESGFGADKRSDVRLYFGARNLRRMAYQDRFKDWESSGVKIVPVLSQPDDSWTGESGDVQAAFARAKKIHSPKGTGAVICGQRQMTEFRMLEKKLAIKSTDLICLVNILAIFTLYAIVDIMARMRDYCISELKHPSTRNSTSDTISLTNPPFASVRPRPYGRGKEEEKRGYFEFGFHVEISGLQSKLEISKALTSLLNSGRGKEEEKRGYFEFGFHVPKAMRDSGRNTLAEAEGVSTDKVRTLPIRVVQGVEEEGGGRG</sequence>
<evidence type="ECO:0000313" key="4">
    <source>
        <dbReference type="EMBL" id="KAE8691986.1"/>
    </source>
</evidence>